<organism evidence="7 8">
    <name type="scientific">Sphingobacterium chuzhouense</name>
    <dbReference type="NCBI Taxonomy" id="1742264"/>
    <lineage>
        <taxon>Bacteria</taxon>
        <taxon>Pseudomonadati</taxon>
        <taxon>Bacteroidota</taxon>
        <taxon>Sphingobacteriia</taxon>
        <taxon>Sphingobacteriales</taxon>
        <taxon>Sphingobacteriaceae</taxon>
        <taxon>Sphingobacterium</taxon>
    </lineage>
</organism>
<feature type="domain" description="RNA polymerase sigma-70 region 2" evidence="5">
    <location>
        <begin position="27"/>
        <end position="93"/>
    </location>
</feature>
<feature type="domain" description="RNA polymerase sigma factor 70 region 4 type 2" evidence="6">
    <location>
        <begin position="124"/>
        <end position="172"/>
    </location>
</feature>
<comment type="caution">
    <text evidence="7">The sequence shown here is derived from an EMBL/GenBank/DDBJ whole genome shotgun (WGS) entry which is preliminary data.</text>
</comment>
<evidence type="ECO:0000256" key="4">
    <source>
        <dbReference type="ARBA" id="ARBA00023163"/>
    </source>
</evidence>
<evidence type="ECO:0000313" key="7">
    <source>
        <dbReference type="EMBL" id="MBD1420345.1"/>
    </source>
</evidence>
<evidence type="ECO:0000256" key="2">
    <source>
        <dbReference type="ARBA" id="ARBA00023015"/>
    </source>
</evidence>
<dbReference type="InterPro" id="IPR013249">
    <property type="entry name" value="RNA_pol_sigma70_r4_t2"/>
</dbReference>
<proteinExistence type="inferred from homology"/>
<dbReference type="InterPro" id="IPR039425">
    <property type="entry name" value="RNA_pol_sigma-70-like"/>
</dbReference>
<evidence type="ECO:0000259" key="5">
    <source>
        <dbReference type="Pfam" id="PF04542"/>
    </source>
</evidence>
<dbReference type="Proteomes" id="UP000651112">
    <property type="component" value="Unassembled WGS sequence"/>
</dbReference>
<evidence type="ECO:0000256" key="3">
    <source>
        <dbReference type="ARBA" id="ARBA00023082"/>
    </source>
</evidence>
<evidence type="ECO:0000259" key="6">
    <source>
        <dbReference type="Pfam" id="PF08281"/>
    </source>
</evidence>
<reference evidence="7 8" key="1">
    <citation type="submission" date="2020-08" db="EMBL/GenBank/DDBJ databases">
        <title>Sphingobacterium sp. DN00404 isolated from aquaculture water.</title>
        <authorList>
            <person name="Zhang M."/>
        </authorList>
    </citation>
    <scope>NUCLEOTIDE SEQUENCE [LARGE SCALE GENOMIC DNA]</scope>
    <source>
        <strain evidence="7 8">KCTC 42746</strain>
    </source>
</reference>
<dbReference type="InterPro" id="IPR007627">
    <property type="entry name" value="RNA_pol_sigma70_r2"/>
</dbReference>
<dbReference type="InterPro" id="IPR013325">
    <property type="entry name" value="RNA_pol_sigma_r2"/>
</dbReference>
<evidence type="ECO:0000256" key="1">
    <source>
        <dbReference type="ARBA" id="ARBA00010641"/>
    </source>
</evidence>
<dbReference type="Gene3D" id="1.10.10.10">
    <property type="entry name" value="Winged helix-like DNA-binding domain superfamily/Winged helix DNA-binding domain"/>
    <property type="match status" value="1"/>
</dbReference>
<comment type="similarity">
    <text evidence="1">Belongs to the sigma-70 factor family. ECF subfamily.</text>
</comment>
<keyword evidence="8" id="KW-1185">Reference proteome</keyword>
<dbReference type="PANTHER" id="PTHR43133">
    <property type="entry name" value="RNA POLYMERASE ECF-TYPE SIGMA FACTO"/>
    <property type="match status" value="1"/>
</dbReference>
<sequence>MKSYHTIDEKELLVRFREGNKSAFEEIYNRYKIKLTGNLLRMLKSRELVEDVIQDIFMSLWMNRKSIDTERSLKPYLFRIAANKAKHIFRKAANEQKFKNFLLPHWQEDYNHIEELFNHRENKELLQSLLDKLSPQQKTIYTLCKIEGKSYREVSEALQISETTVNTHIRNANVVLRDLTAKDPEFLSGMFGLFLIFNLP</sequence>
<dbReference type="Gene3D" id="1.10.1740.10">
    <property type="match status" value="1"/>
</dbReference>
<dbReference type="SUPFAM" id="SSF88659">
    <property type="entry name" value="Sigma3 and sigma4 domains of RNA polymerase sigma factors"/>
    <property type="match status" value="1"/>
</dbReference>
<evidence type="ECO:0000313" key="8">
    <source>
        <dbReference type="Proteomes" id="UP000651112"/>
    </source>
</evidence>
<dbReference type="NCBIfam" id="TIGR02937">
    <property type="entry name" value="sigma70-ECF"/>
    <property type="match status" value="1"/>
</dbReference>
<dbReference type="InterPro" id="IPR013324">
    <property type="entry name" value="RNA_pol_sigma_r3/r4-like"/>
</dbReference>
<dbReference type="RefSeq" id="WP_190312124.1">
    <property type="nucleotide sequence ID" value="NZ_JACNYL010000001.1"/>
</dbReference>
<dbReference type="CDD" id="cd06171">
    <property type="entry name" value="Sigma70_r4"/>
    <property type="match status" value="1"/>
</dbReference>
<protein>
    <submittedName>
        <fullName evidence="7">Sigma-70 family RNA polymerase sigma factor</fullName>
    </submittedName>
</protein>
<name>A0ABR7XME9_9SPHI</name>
<keyword evidence="3" id="KW-0731">Sigma factor</keyword>
<dbReference type="SUPFAM" id="SSF88946">
    <property type="entry name" value="Sigma2 domain of RNA polymerase sigma factors"/>
    <property type="match status" value="1"/>
</dbReference>
<gene>
    <name evidence="7" type="ORF">H8B21_02070</name>
</gene>
<dbReference type="Pfam" id="PF08281">
    <property type="entry name" value="Sigma70_r4_2"/>
    <property type="match status" value="1"/>
</dbReference>
<accession>A0ABR7XME9</accession>
<dbReference type="EMBL" id="JACNYL010000001">
    <property type="protein sequence ID" value="MBD1420345.1"/>
    <property type="molecule type" value="Genomic_DNA"/>
</dbReference>
<dbReference type="PANTHER" id="PTHR43133:SF46">
    <property type="entry name" value="RNA POLYMERASE SIGMA-70 FACTOR ECF SUBFAMILY"/>
    <property type="match status" value="1"/>
</dbReference>
<keyword evidence="2" id="KW-0805">Transcription regulation</keyword>
<dbReference type="InterPro" id="IPR036388">
    <property type="entry name" value="WH-like_DNA-bd_sf"/>
</dbReference>
<dbReference type="Pfam" id="PF04542">
    <property type="entry name" value="Sigma70_r2"/>
    <property type="match status" value="1"/>
</dbReference>
<dbReference type="InterPro" id="IPR014284">
    <property type="entry name" value="RNA_pol_sigma-70_dom"/>
</dbReference>
<keyword evidence="4" id="KW-0804">Transcription</keyword>